<evidence type="ECO:0000256" key="2">
    <source>
        <dbReference type="ARBA" id="ARBA00022694"/>
    </source>
</evidence>
<keyword evidence="2" id="KW-0819">tRNA processing</keyword>
<organism evidence="3 4">
    <name type="scientific">Hypothenemus hampei</name>
    <name type="common">Coffee berry borer</name>
    <dbReference type="NCBI Taxonomy" id="57062"/>
    <lineage>
        <taxon>Eukaryota</taxon>
        <taxon>Metazoa</taxon>
        <taxon>Ecdysozoa</taxon>
        <taxon>Arthropoda</taxon>
        <taxon>Hexapoda</taxon>
        <taxon>Insecta</taxon>
        <taxon>Pterygota</taxon>
        <taxon>Neoptera</taxon>
        <taxon>Endopterygota</taxon>
        <taxon>Coleoptera</taxon>
        <taxon>Polyphaga</taxon>
        <taxon>Cucujiformia</taxon>
        <taxon>Curculionidae</taxon>
        <taxon>Scolytinae</taxon>
        <taxon>Hypothenemus</taxon>
    </lineage>
</organism>
<evidence type="ECO:0000313" key="3">
    <source>
        <dbReference type="EMBL" id="KAL1513009.1"/>
    </source>
</evidence>
<dbReference type="PANTHER" id="PTHR15441:SF1">
    <property type="entry name" value="RIBONUCLEASE P PROTEIN SUBUNIT P14"/>
    <property type="match status" value="1"/>
</dbReference>
<dbReference type="SUPFAM" id="SSF160350">
    <property type="entry name" value="Rnp2-like"/>
    <property type="match status" value="1"/>
</dbReference>
<dbReference type="AlphaFoldDB" id="A0ABD1F5Y1"/>
<reference evidence="3 4" key="1">
    <citation type="submission" date="2024-05" db="EMBL/GenBank/DDBJ databases">
        <title>Genetic variation in Jamaican populations of the coffee berry borer (Hypothenemus hampei).</title>
        <authorList>
            <person name="Errbii M."/>
            <person name="Myrie A."/>
        </authorList>
    </citation>
    <scope>NUCLEOTIDE SEQUENCE [LARGE SCALE GENOMIC DNA]</scope>
    <source>
        <strain evidence="3">JA-Hopewell-2020-01-JO</strain>
        <tissue evidence="3">Whole body</tissue>
    </source>
</reference>
<dbReference type="GO" id="GO:1990904">
    <property type="term" value="C:ribonucleoprotein complex"/>
    <property type="evidence" value="ECO:0007669"/>
    <property type="project" value="UniProtKB-ARBA"/>
</dbReference>
<proteinExistence type="inferred from homology"/>
<dbReference type="PANTHER" id="PTHR15441">
    <property type="entry name" value="RIBONUCLEASE P PROTEIN SUBUNIT P14"/>
    <property type="match status" value="1"/>
</dbReference>
<comment type="caution">
    <text evidence="3">The sequence shown here is derived from an EMBL/GenBank/DDBJ whole genome shotgun (WGS) entry which is preliminary data.</text>
</comment>
<dbReference type="GO" id="GO:1902555">
    <property type="term" value="C:endoribonuclease complex"/>
    <property type="evidence" value="ECO:0007669"/>
    <property type="project" value="UniProtKB-ARBA"/>
</dbReference>
<dbReference type="InterPro" id="IPR038085">
    <property type="entry name" value="Rnp2-like_sf"/>
</dbReference>
<keyword evidence="4" id="KW-1185">Reference proteome</keyword>
<name>A0ABD1F5Y1_HYPHA</name>
<dbReference type="Pfam" id="PF01900">
    <property type="entry name" value="RNase_P_Rpp14"/>
    <property type="match status" value="1"/>
</dbReference>
<dbReference type="GO" id="GO:0008033">
    <property type="term" value="P:tRNA processing"/>
    <property type="evidence" value="ECO:0007669"/>
    <property type="project" value="UniProtKB-KW"/>
</dbReference>
<accession>A0ABD1F5Y1</accession>
<dbReference type="Gene3D" id="3.30.70.3250">
    <property type="entry name" value="Ribonuclease P, Pop5 subunit"/>
    <property type="match status" value="1"/>
</dbReference>
<evidence type="ECO:0000313" key="4">
    <source>
        <dbReference type="Proteomes" id="UP001566132"/>
    </source>
</evidence>
<gene>
    <name evidence="3" type="ORF">ABEB36_002497</name>
</gene>
<dbReference type="EMBL" id="JBDJPC010000002">
    <property type="protein sequence ID" value="KAL1513009.1"/>
    <property type="molecule type" value="Genomic_DNA"/>
</dbReference>
<sequence length="107" mass="12058">MSNYCYIVIQLILTKAVEVTPVYLKKNILESVKQLFGEVGASVNIDLLKFNSQTLEGILRVPSCHFIKLRASLVLSGYYEGIQCTYLIKKTSSLLLALQGDSRDYKH</sequence>
<dbReference type="Proteomes" id="UP001566132">
    <property type="component" value="Unassembled WGS sequence"/>
</dbReference>
<comment type="similarity">
    <text evidence="1">Belongs to the eukaryotic/archaeal RNase P protein component 2 family.</text>
</comment>
<dbReference type="InterPro" id="IPR002759">
    <property type="entry name" value="Pop5/Rpp14/Rnp2-like"/>
</dbReference>
<protein>
    <submittedName>
        <fullName evidence="3">Uncharacterized protein</fullName>
    </submittedName>
</protein>
<evidence type="ECO:0000256" key="1">
    <source>
        <dbReference type="ARBA" id="ARBA00010800"/>
    </source>
</evidence>